<feature type="transmembrane region" description="Helical" evidence="8">
    <location>
        <begin position="30"/>
        <end position="47"/>
    </location>
</feature>
<name>A0A2S0KLV1_9FIRM</name>
<keyword evidence="3 7" id="KW-1003">Cell membrane</keyword>
<keyword evidence="5 8" id="KW-1133">Transmembrane helix</keyword>
<dbReference type="PIRSF" id="PIRSF500217">
    <property type="entry name" value="AlgI"/>
    <property type="match status" value="1"/>
</dbReference>
<dbReference type="EMBL" id="CP027226">
    <property type="protein sequence ID" value="AVM41979.1"/>
    <property type="molecule type" value="Genomic_DNA"/>
</dbReference>
<dbReference type="InterPro" id="IPR028362">
    <property type="entry name" value="AlgI"/>
</dbReference>
<dbReference type="InterPro" id="IPR051085">
    <property type="entry name" value="MB_O-acyltransferase"/>
</dbReference>
<dbReference type="GO" id="GO:0016746">
    <property type="term" value="F:acyltransferase activity"/>
    <property type="evidence" value="ECO:0007669"/>
    <property type="project" value="UniProtKB-KW"/>
</dbReference>
<keyword evidence="7" id="KW-0012">Acyltransferase</keyword>
<comment type="similarity">
    <text evidence="2 7">Belongs to the membrane-bound acyltransferase family.</text>
</comment>
<protein>
    <recommendedName>
        <fullName evidence="11">Membrane-bound O-acyltransferase family protein</fullName>
    </recommendedName>
</protein>
<dbReference type="GO" id="GO:0005886">
    <property type="term" value="C:plasma membrane"/>
    <property type="evidence" value="ECO:0007669"/>
    <property type="project" value="UniProtKB-SubCell"/>
</dbReference>
<feature type="transmembrane region" description="Helical" evidence="8">
    <location>
        <begin position="85"/>
        <end position="105"/>
    </location>
</feature>
<feature type="transmembrane region" description="Helical" evidence="8">
    <location>
        <begin position="214"/>
        <end position="234"/>
    </location>
</feature>
<dbReference type="InterPro" id="IPR024194">
    <property type="entry name" value="Ac/AlaTfrase_AlgI/DltB"/>
</dbReference>
<feature type="transmembrane region" description="Helical" evidence="8">
    <location>
        <begin position="351"/>
        <end position="370"/>
    </location>
</feature>
<feature type="transmembrane region" description="Helical" evidence="8">
    <location>
        <begin position="175"/>
        <end position="193"/>
    </location>
</feature>
<evidence type="ECO:0000256" key="2">
    <source>
        <dbReference type="ARBA" id="ARBA00010323"/>
    </source>
</evidence>
<dbReference type="InterPro" id="IPR004299">
    <property type="entry name" value="MBOAT_fam"/>
</dbReference>
<evidence type="ECO:0000313" key="9">
    <source>
        <dbReference type="EMBL" id="AVM41979.1"/>
    </source>
</evidence>
<sequence length="494" mass="57069">MAFNSIVFLYMFLPITLVLYYLLPDKASNTKIKSIVLIVLSLIFYSWGDIKYLPLLLLATIFNYLALEGWTWFRMTKGESLTAKILFALIVVLNVALLASGKYFLKTMPLAISFYTFKMLSAVFDIRKSLIESEAERLENQGLVLERKEAELDAIYPTYIWTNFKKNIKLNFTNFLLYISFFPELIIGPISRFKNFIPSIEKAKKSWNNLYQGLLRFLPALFVKVLIVDEIGALRTDLLNGLGDNLGVLEAWLVAIFYMIYIYLDFASYSAMAVGLSRTLGFDSPENFNNPYSAVSITDFWRRWHMSLSSWFRDYVYIPLGGNRKGLARQLLNITIVWALTGIWHGNQLNFLLWGLFYAVILIMEKMFLLKTMERLPKVVRRIITLFIVNMGWVLFAFPNTKDLFSMLGSMFGANGWSNGEGIYVLTGNIFLILIALLATSELFTKFLKNLRENESWNKPYILVIRHLVTLILLVISTAYILDQSFASFLYFQF</sequence>
<reference evidence="10" key="1">
    <citation type="submission" date="2018-02" db="EMBL/GenBank/DDBJ databases">
        <authorList>
            <person name="Holder M.E."/>
            <person name="Ajami N.J."/>
            <person name="Petrosino J.F."/>
        </authorList>
    </citation>
    <scope>NUCLEOTIDE SEQUENCE [LARGE SCALE GENOMIC DNA]</scope>
    <source>
        <strain evidence="10">CCUG 47711</strain>
    </source>
</reference>
<dbReference type="KEGG" id="fsa:C5Q98_01435"/>
<evidence type="ECO:0000256" key="6">
    <source>
        <dbReference type="ARBA" id="ARBA00023136"/>
    </source>
</evidence>
<comment type="subcellular location">
    <subcellularLocation>
        <location evidence="1">Cell membrane</location>
        <topology evidence="1">Multi-pass membrane protein</topology>
    </subcellularLocation>
</comment>
<evidence type="ECO:0000256" key="7">
    <source>
        <dbReference type="PIRNR" id="PIRNR016636"/>
    </source>
</evidence>
<dbReference type="PANTHER" id="PTHR13285:SF18">
    <property type="entry name" value="PROTEIN-CYSTEINE N-PALMITOYLTRANSFERASE RASP"/>
    <property type="match status" value="1"/>
</dbReference>
<gene>
    <name evidence="9" type="ORF">C5Q98_01435</name>
</gene>
<feature type="transmembrane region" description="Helical" evidence="8">
    <location>
        <begin position="461"/>
        <end position="482"/>
    </location>
</feature>
<dbReference type="OrthoDB" id="9805788at2"/>
<dbReference type="RefSeq" id="WP_106011965.1">
    <property type="nucleotide sequence ID" value="NZ_CP027226.1"/>
</dbReference>
<dbReference type="Pfam" id="PF03062">
    <property type="entry name" value="MBOAT"/>
    <property type="match status" value="1"/>
</dbReference>
<accession>A0A2S0KLV1</accession>
<dbReference type="GO" id="GO:0042121">
    <property type="term" value="P:alginic acid biosynthetic process"/>
    <property type="evidence" value="ECO:0007669"/>
    <property type="project" value="InterPro"/>
</dbReference>
<evidence type="ECO:0000256" key="1">
    <source>
        <dbReference type="ARBA" id="ARBA00004651"/>
    </source>
</evidence>
<evidence type="ECO:0000313" key="10">
    <source>
        <dbReference type="Proteomes" id="UP000237947"/>
    </source>
</evidence>
<keyword evidence="6 7" id="KW-0472">Membrane</keyword>
<evidence type="ECO:0008006" key="11">
    <source>
        <dbReference type="Google" id="ProtNLM"/>
    </source>
</evidence>
<keyword evidence="7" id="KW-0808">Transferase</keyword>
<evidence type="ECO:0000256" key="3">
    <source>
        <dbReference type="ARBA" id="ARBA00022475"/>
    </source>
</evidence>
<organism evidence="9 10">
    <name type="scientific">Fastidiosipila sanguinis</name>
    <dbReference type="NCBI Taxonomy" id="236753"/>
    <lineage>
        <taxon>Bacteria</taxon>
        <taxon>Bacillati</taxon>
        <taxon>Bacillota</taxon>
        <taxon>Clostridia</taxon>
        <taxon>Eubacteriales</taxon>
        <taxon>Oscillospiraceae</taxon>
        <taxon>Fastidiosipila</taxon>
    </lineage>
</organism>
<feature type="transmembrane region" description="Helical" evidence="8">
    <location>
        <begin position="6"/>
        <end position="23"/>
    </location>
</feature>
<dbReference type="Proteomes" id="UP000237947">
    <property type="component" value="Chromosome"/>
</dbReference>
<dbReference type="AlphaFoldDB" id="A0A2S0KLV1"/>
<feature type="transmembrane region" description="Helical" evidence="8">
    <location>
        <begin position="246"/>
        <end position="264"/>
    </location>
</feature>
<evidence type="ECO:0000256" key="8">
    <source>
        <dbReference type="SAM" id="Phobius"/>
    </source>
</evidence>
<keyword evidence="4 8" id="KW-0812">Transmembrane</keyword>
<feature type="transmembrane region" description="Helical" evidence="8">
    <location>
        <begin position="382"/>
        <end position="401"/>
    </location>
</feature>
<proteinExistence type="inferred from homology"/>
<dbReference type="PANTHER" id="PTHR13285">
    <property type="entry name" value="ACYLTRANSFERASE"/>
    <property type="match status" value="1"/>
</dbReference>
<dbReference type="PIRSF" id="PIRSF016636">
    <property type="entry name" value="AlgI_DltB"/>
    <property type="match status" value="1"/>
</dbReference>
<feature type="transmembrane region" description="Helical" evidence="8">
    <location>
        <begin position="421"/>
        <end position="440"/>
    </location>
</feature>
<evidence type="ECO:0000256" key="5">
    <source>
        <dbReference type="ARBA" id="ARBA00022989"/>
    </source>
</evidence>
<keyword evidence="10" id="KW-1185">Reference proteome</keyword>
<evidence type="ECO:0000256" key="4">
    <source>
        <dbReference type="ARBA" id="ARBA00022692"/>
    </source>
</evidence>